<evidence type="ECO:0000313" key="1">
    <source>
        <dbReference type="EMBL" id="GFS38690.1"/>
    </source>
</evidence>
<reference evidence="1" key="1">
    <citation type="submission" date="2020-08" db="EMBL/GenBank/DDBJ databases">
        <title>Multicomponent nature underlies the extraordinary mechanical properties of spider dragline silk.</title>
        <authorList>
            <person name="Kono N."/>
            <person name="Nakamura H."/>
            <person name="Mori M."/>
            <person name="Yoshida Y."/>
            <person name="Ohtoshi R."/>
            <person name="Malay A.D."/>
            <person name="Moran D.A.P."/>
            <person name="Tomita M."/>
            <person name="Numata K."/>
            <person name="Arakawa K."/>
        </authorList>
    </citation>
    <scope>NUCLEOTIDE SEQUENCE</scope>
</reference>
<evidence type="ECO:0000313" key="2">
    <source>
        <dbReference type="Proteomes" id="UP000887013"/>
    </source>
</evidence>
<dbReference type="EMBL" id="BMAW01089220">
    <property type="protein sequence ID" value="GFS38690.1"/>
    <property type="molecule type" value="Genomic_DNA"/>
</dbReference>
<proteinExistence type="predicted"/>
<dbReference type="OrthoDB" id="8194810at2759"/>
<accession>A0A8X6JKD4</accession>
<keyword evidence="2" id="KW-1185">Reference proteome</keyword>
<sequence length="112" mass="12854">MNGFEEKENVPDVKLFSEVSGINTLCLRRLDDNPKALHVLNQVLKEDFWNIIVEETNREIKFGWVAGGRLQGNKNNNNLSCYLLKDDNSAEDTLKLFFELESLGIKDEPLLQ</sequence>
<gene>
    <name evidence="1" type="ORF">NPIL_201681</name>
</gene>
<dbReference type="AlphaFoldDB" id="A0A8X6JKD4"/>
<dbReference type="Proteomes" id="UP000887013">
    <property type="component" value="Unassembled WGS sequence"/>
</dbReference>
<organism evidence="1 2">
    <name type="scientific">Nephila pilipes</name>
    <name type="common">Giant wood spider</name>
    <name type="synonym">Nephila maculata</name>
    <dbReference type="NCBI Taxonomy" id="299642"/>
    <lineage>
        <taxon>Eukaryota</taxon>
        <taxon>Metazoa</taxon>
        <taxon>Ecdysozoa</taxon>
        <taxon>Arthropoda</taxon>
        <taxon>Chelicerata</taxon>
        <taxon>Arachnida</taxon>
        <taxon>Araneae</taxon>
        <taxon>Araneomorphae</taxon>
        <taxon>Entelegynae</taxon>
        <taxon>Araneoidea</taxon>
        <taxon>Nephilidae</taxon>
        <taxon>Nephila</taxon>
    </lineage>
</organism>
<name>A0A8X6JKD4_NEPPI</name>
<comment type="caution">
    <text evidence="1">The sequence shown here is derived from an EMBL/GenBank/DDBJ whole genome shotgun (WGS) entry which is preliminary data.</text>
</comment>
<protein>
    <submittedName>
        <fullName evidence="1">Uncharacterized protein</fullName>
    </submittedName>
</protein>